<protein>
    <recommendedName>
        <fullName evidence="4">Secreted protein</fullName>
    </recommendedName>
</protein>
<gene>
    <name evidence="2" type="ORF">MKK02DRAFT_43410</name>
</gene>
<name>A0AA38LXJ6_9TREE</name>
<dbReference type="Proteomes" id="UP001164286">
    <property type="component" value="Unassembled WGS sequence"/>
</dbReference>
<proteinExistence type="predicted"/>
<dbReference type="RefSeq" id="XP_052947263.1">
    <property type="nucleotide sequence ID" value="XM_053092407.1"/>
</dbReference>
<comment type="caution">
    <text evidence="2">The sequence shown here is derived from an EMBL/GenBank/DDBJ whole genome shotgun (WGS) entry which is preliminary data.</text>
</comment>
<dbReference type="AlphaFoldDB" id="A0AA38LXJ6"/>
<evidence type="ECO:0000313" key="3">
    <source>
        <dbReference type="Proteomes" id="UP001164286"/>
    </source>
</evidence>
<accession>A0AA38LXJ6</accession>
<keyword evidence="1" id="KW-0732">Signal</keyword>
<feature type="chain" id="PRO_5041312527" description="Secreted protein" evidence="1">
    <location>
        <begin position="20"/>
        <end position="183"/>
    </location>
</feature>
<feature type="signal peptide" evidence="1">
    <location>
        <begin position="1"/>
        <end position="19"/>
    </location>
</feature>
<sequence length="183" mass="19841">MKLSFITVALATLITTVFGQVELSGTPTSVLTEGTTGLPAWPAMVRFVPELTNAERIQRGLKLANPRKLYQKSRGASATIEKRLVGPSAGPPQARIQSTNRAYQFSDCVYSSTSGPTPIGYAITYTSIEDLLNQCAARQDARNSIYGFIVRTGTGTNCYTNVIKDTTAVETCDEQNFALYLAE</sequence>
<dbReference type="EMBL" id="JAKWFO010000004">
    <property type="protein sequence ID" value="KAI9637486.1"/>
    <property type="molecule type" value="Genomic_DNA"/>
</dbReference>
<keyword evidence="3" id="KW-1185">Reference proteome</keyword>
<evidence type="ECO:0008006" key="4">
    <source>
        <dbReference type="Google" id="ProtNLM"/>
    </source>
</evidence>
<evidence type="ECO:0000313" key="2">
    <source>
        <dbReference type="EMBL" id="KAI9637486.1"/>
    </source>
</evidence>
<evidence type="ECO:0000256" key="1">
    <source>
        <dbReference type="SAM" id="SignalP"/>
    </source>
</evidence>
<reference evidence="2" key="1">
    <citation type="journal article" date="2022" name="G3 (Bethesda)">
        <title>High quality genome of the basidiomycete yeast Dioszegia hungarica PDD-24b-2 isolated from cloud water.</title>
        <authorList>
            <person name="Jarrige D."/>
            <person name="Haridas S."/>
            <person name="Bleykasten-Grosshans C."/>
            <person name="Joly M."/>
            <person name="Nadalig T."/>
            <person name="Sancelme M."/>
            <person name="Vuilleumier S."/>
            <person name="Grigoriev I.V."/>
            <person name="Amato P."/>
            <person name="Bringel F."/>
        </authorList>
    </citation>
    <scope>NUCLEOTIDE SEQUENCE</scope>
    <source>
        <strain evidence="2">PDD-24b-2</strain>
    </source>
</reference>
<organism evidence="2 3">
    <name type="scientific">Dioszegia hungarica</name>
    <dbReference type="NCBI Taxonomy" id="4972"/>
    <lineage>
        <taxon>Eukaryota</taxon>
        <taxon>Fungi</taxon>
        <taxon>Dikarya</taxon>
        <taxon>Basidiomycota</taxon>
        <taxon>Agaricomycotina</taxon>
        <taxon>Tremellomycetes</taxon>
        <taxon>Tremellales</taxon>
        <taxon>Bulleribasidiaceae</taxon>
        <taxon>Dioszegia</taxon>
    </lineage>
</organism>
<dbReference type="GeneID" id="77731612"/>